<evidence type="ECO:0000256" key="7">
    <source>
        <dbReference type="ARBA" id="ARBA00023033"/>
    </source>
</evidence>
<gene>
    <name evidence="12" type="primary">CYP81S22</name>
</gene>
<dbReference type="InterPro" id="IPR017972">
    <property type="entry name" value="Cyt_P450_CS"/>
</dbReference>
<dbReference type="PANTHER" id="PTHR47947:SF57">
    <property type="entry name" value="CYTOCHROME P450 81F3-LIKE"/>
    <property type="match status" value="1"/>
</dbReference>
<dbReference type="InterPro" id="IPR002401">
    <property type="entry name" value="Cyt_P450_E_grp-I"/>
</dbReference>
<proteinExistence type="evidence at transcript level"/>
<keyword evidence="6 9" id="KW-0408">Iron</keyword>
<evidence type="ECO:0000256" key="9">
    <source>
        <dbReference type="PIRSR" id="PIRSR602401-1"/>
    </source>
</evidence>
<dbReference type="SUPFAM" id="SSF48264">
    <property type="entry name" value="Cytochrome P450"/>
    <property type="match status" value="1"/>
</dbReference>
<keyword evidence="3 9" id="KW-0349">Heme</keyword>
<keyword evidence="11" id="KW-1133">Transmembrane helix</keyword>
<evidence type="ECO:0000256" key="1">
    <source>
        <dbReference type="ARBA" id="ARBA00004370"/>
    </source>
</evidence>
<dbReference type="PROSITE" id="PS00086">
    <property type="entry name" value="CYTOCHROME_P450"/>
    <property type="match status" value="1"/>
</dbReference>
<feature type="binding site" description="axial binding residue" evidence="9">
    <location>
        <position position="438"/>
    </location>
    <ligand>
        <name>heme</name>
        <dbReference type="ChEBI" id="CHEBI:30413"/>
    </ligand>
    <ligandPart>
        <name>Fe</name>
        <dbReference type="ChEBI" id="CHEBI:18248"/>
    </ligandPart>
</feature>
<evidence type="ECO:0000256" key="6">
    <source>
        <dbReference type="ARBA" id="ARBA00023004"/>
    </source>
</evidence>
<reference evidence="12" key="1">
    <citation type="submission" date="2018-01" db="EMBL/GenBank/DDBJ databases">
        <title>Identification of Cytochrome P450 in Croton stellatopilosus Transcriptome.</title>
        <authorList>
            <person name="Sintupachee S."/>
            <person name="De-Eknamkul W."/>
        </authorList>
    </citation>
    <scope>NUCLEOTIDE SEQUENCE</scope>
</reference>
<feature type="transmembrane region" description="Helical" evidence="11">
    <location>
        <begin position="6"/>
        <end position="22"/>
    </location>
</feature>
<dbReference type="EMBL" id="MG816182">
    <property type="protein sequence ID" value="AYM55645.1"/>
    <property type="molecule type" value="mRNA"/>
</dbReference>
<dbReference type="Gene3D" id="1.10.630.10">
    <property type="entry name" value="Cytochrome P450"/>
    <property type="match status" value="1"/>
</dbReference>
<dbReference type="Pfam" id="PF00067">
    <property type="entry name" value="p450"/>
    <property type="match status" value="1"/>
</dbReference>
<comment type="similarity">
    <text evidence="2 10">Belongs to the cytochrome P450 family.</text>
</comment>
<dbReference type="InterPro" id="IPR001128">
    <property type="entry name" value="Cyt_P450"/>
</dbReference>
<organism evidence="12">
    <name type="scientific">Croton stellatopilosus</name>
    <dbReference type="NCBI Taxonomy" id="431156"/>
    <lineage>
        <taxon>Eukaryota</taxon>
        <taxon>Viridiplantae</taxon>
        <taxon>Streptophyta</taxon>
        <taxon>Embryophyta</taxon>
        <taxon>Tracheophyta</taxon>
        <taxon>Spermatophyta</taxon>
        <taxon>Magnoliopsida</taxon>
        <taxon>eudicotyledons</taxon>
        <taxon>Gunneridae</taxon>
        <taxon>Pentapetalae</taxon>
        <taxon>rosids</taxon>
        <taxon>fabids</taxon>
        <taxon>Malpighiales</taxon>
        <taxon>Euphorbiaceae</taxon>
        <taxon>Crotonoideae</taxon>
        <taxon>Crotoneae</taxon>
        <taxon>Croton</taxon>
    </lineage>
</organism>
<evidence type="ECO:0000256" key="3">
    <source>
        <dbReference type="ARBA" id="ARBA00022617"/>
    </source>
</evidence>
<keyword evidence="7 10" id="KW-0503">Monooxygenase</keyword>
<name>A0A3G2CJZ0_9ROSI</name>
<dbReference type="GO" id="GO:0016705">
    <property type="term" value="F:oxidoreductase activity, acting on paired donors, with incorporation or reduction of molecular oxygen"/>
    <property type="evidence" value="ECO:0007669"/>
    <property type="project" value="InterPro"/>
</dbReference>
<evidence type="ECO:0000313" key="12">
    <source>
        <dbReference type="EMBL" id="AYM55645.1"/>
    </source>
</evidence>
<evidence type="ECO:0000256" key="2">
    <source>
        <dbReference type="ARBA" id="ARBA00010617"/>
    </source>
</evidence>
<evidence type="ECO:0000256" key="10">
    <source>
        <dbReference type="RuleBase" id="RU000461"/>
    </source>
</evidence>
<dbReference type="InterPro" id="IPR050651">
    <property type="entry name" value="Plant_Cytochrome_P450_Monoox"/>
</dbReference>
<keyword evidence="11" id="KW-0812">Transmembrane</keyword>
<keyword evidence="8 11" id="KW-0472">Membrane</keyword>
<dbReference type="GO" id="GO:0016020">
    <property type="term" value="C:membrane"/>
    <property type="evidence" value="ECO:0007669"/>
    <property type="project" value="UniProtKB-SubCell"/>
</dbReference>
<dbReference type="PANTHER" id="PTHR47947">
    <property type="entry name" value="CYTOCHROME P450 82C3-RELATED"/>
    <property type="match status" value="1"/>
</dbReference>
<dbReference type="InterPro" id="IPR036396">
    <property type="entry name" value="Cyt_P450_sf"/>
</dbReference>
<evidence type="ECO:0000256" key="4">
    <source>
        <dbReference type="ARBA" id="ARBA00022723"/>
    </source>
</evidence>
<dbReference type="FunFam" id="1.10.630.10:FF:000023">
    <property type="entry name" value="Cytochrome P450 family protein"/>
    <property type="match status" value="1"/>
</dbReference>
<protein>
    <submittedName>
        <fullName evidence="12">Cytochrome p450</fullName>
    </submittedName>
</protein>
<sequence>MEDKILYLAIFVLTSFFLLLASRKLSLKRQKNLPPTPLSLPIVGHLHLIRLPLHQSLNRLSQKYGSIFYLRFGSQKILVISSPSAVEECLVKNDVIFANRPPFTLSKYISYNNTTLSTTFYGDHWRNLRRIGIIEVLSSNRLNYFSSIRRDEVTIFLKKLYNRSSNGLAKLVLRPMLKELTLNIIIRMIAGKRYYREEMTGKEKEEAEEFKEMVEEIFKYAGASYIGDFLPILKWIDYGGTLKRMKILGERTDKIWQGIIDEHREKELKNTMISHLLSLQQSEPEYYTDEVIKGLMLDFVVAASESSAITIEWVMSNLLNHPQVMEKAKKELSTKLDDQENLIYESDLSKLPYLQNIITETLRLHPAGPLLIPHFSSTHCKVGGYNIEPNTWLLVNAWTIHRDPMLWENAAQFKPERFENRSSEGYKFLGFGLGRRSCPGMGLANRVVGSTLASMVQCFEWGKTSDQQIDMSEGVGLTMPKAQPLEVMCKPRDIMTKVLSSSA</sequence>
<dbReference type="PRINTS" id="PR00463">
    <property type="entry name" value="EP450I"/>
</dbReference>
<comment type="subcellular location">
    <subcellularLocation>
        <location evidence="1">Membrane</location>
    </subcellularLocation>
</comment>
<evidence type="ECO:0000256" key="11">
    <source>
        <dbReference type="SAM" id="Phobius"/>
    </source>
</evidence>
<comment type="cofactor">
    <cofactor evidence="9">
        <name>heme</name>
        <dbReference type="ChEBI" id="CHEBI:30413"/>
    </cofactor>
</comment>
<accession>A0A3G2CJZ0</accession>
<dbReference type="AlphaFoldDB" id="A0A3G2CJZ0"/>
<evidence type="ECO:0000256" key="8">
    <source>
        <dbReference type="ARBA" id="ARBA00023136"/>
    </source>
</evidence>
<dbReference type="CDD" id="cd20653">
    <property type="entry name" value="CYP81"/>
    <property type="match status" value="1"/>
</dbReference>
<dbReference type="PRINTS" id="PR00385">
    <property type="entry name" value="P450"/>
</dbReference>
<keyword evidence="4 9" id="KW-0479">Metal-binding</keyword>
<dbReference type="GO" id="GO:0004497">
    <property type="term" value="F:monooxygenase activity"/>
    <property type="evidence" value="ECO:0007669"/>
    <property type="project" value="UniProtKB-KW"/>
</dbReference>
<evidence type="ECO:0000256" key="5">
    <source>
        <dbReference type="ARBA" id="ARBA00023002"/>
    </source>
</evidence>
<dbReference type="GO" id="GO:0005506">
    <property type="term" value="F:iron ion binding"/>
    <property type="evidence" value="ECO:0007669"/>
    <property type="project" value="InterPro"/>
</dbReference>
<keyword evidence="5 10" id="KW-0560">Oxidoreductase</keyword>
<dbReference type="GO" id="GO:0020037">
    <property type="term" value="F:heme binding"/>
    <property type="evidence" value="ECO:0007669"/>
    <property type="project" value="InterPro"/>
</dbReference>